<evidence type="ECO:0000256" key="2">
    <source>
        <dbReference type="ARBA" id="ARBA00022737"/>
    </source>
</evidence>
<dbReference type="RefSeq" id="WP_031391936.1">
    <property type="nucleotide sequence ID" value="NZ_JPNB01000002.1"/>
</dbReference>
<keyword evidence="7" id="KW-1185">Reference proteome</keyword>
<dbReference type="AlphaFoldDB" id="A0A4R1QLT9"/>
<protein>
    <submittedName>
        <fullName evidence="6">Monosaccharide ABC transporter ATP-binding protein (CUT2 family)</fullName>
    </submittedName>
</protein>
<dbReference type="InterPro" id="IPR003439">
    <property type="entry name" value="ABC_transporter-like_ATP-bd"/>
</dbReference>
<comment type="caution">
    <text evidence="6">The sequence shown here is derived from an EMBL/GenBank/DDBJ whole genome shotgun (WGS) entry which is preliminary data.</text>
</comment>
<dbReference type="PANTHER" id="PTHR43790:SF9">
    <property type="entry name" value="GALACTOFURANOSE TRANSPORTER ATP-BINDING PROTEIN YTFR"/>
    <property type="match status" value="1"/>
</dbReference>
<dbReference type="Gene3D" id="3.40.50.300">
    <property type="entry name" value="P-loop containing nucleotide triphosphate hydrolases"/>
    <property type="match status" value="2"/>
</dbReference>
<keyword evidence="3" id="KW-0547">Nucleotide-binding</keyword>
<dbReference type="PROSITE" id="PS50893">
    <property type="entry name" value="ABC_TRANSPORTER_2"/>
    <property type="match status" value="2"/>
</dbReference>
<feature type="domain" description="ABC transporter" evidence="5">
    <location>
        <begin position="238"/>
        <end position="482"/>
    </location>
</feature>
<evidence type="ECO:0000256" key="1">
    <source>
        <dbReference type="ARBA" id="ARBA00022448"/>
    </source>
</evidence>
<dbReference type="EMBL" id="SLUO01000019">
    <property type="protein sequence ID" value="TCL54606.1"/>
    <property type="molecule type" value="Genomic_DNA"/>
</dbReference>
<dbReference type="PANTHER" id="PTHR43790">
    <property type="entry name" value="CARBOHYDRATE TRANSPORT ATP-BINDING PROTEIN MG119-RELATED"/>
    <property type="match status" value="1"/>
</dbReference>
<dbReference type="OrthoDB" id="2078674at2"/>
<dbReference type="STRING" id="1469948.GCA_000732725_03302"/>
<name>A0A4R1QLT9_9FIRM</name>
<proteinExistence type="predicted"/>
<dbReference type="GO" id="GO:0016887">
    <property type="term" value="F:ATP hydrolysis activity"/>
    <property type="evidence" value="ECO:0007669"/>
    <property type="project" value="InterPro"/>
</dbReference>
<dbReference type="Proteomes" id="UP000295718">
    <property type="component" value="Unassembled WGS sequence"/>
</dbReference>
<dbReference type="Pfam" id="PF00005">
    <property type="entry name" value="ABC_tran"/>
    <property type="match status" value="1"/>
</dbReference>
<keyword evidence="4 6" id="KW-0067">ATP-binding</keyword>
<dbReference type="InterPro" id="IPR050107">
    <property type="entry name" value="ABC_carbohydrate_import_ATPase"/>
</dbReference>
<accession>A0A4R1QLT9</accession>
<dbReference type="GO" id="GO:0005524">
    <property type="term" value="F:ATP binding"/>
    <property type="evidence" value="ECO:0007669"/>
    <property type="project" value="UniProtKB-KW"/>
</dbReference>
<keyword evidence="2" id="KW-0677">Repeat</keyword>
<gene>
    <name evidence="6" type="ORF">EDD76_11929</name>
</gene>
<keyword evidence="1" id="KW-0813">Transport</keyword>
<evidence type="ECO:0000256" key="4">
    <source>
        <dbReference type="ARBA" id="ARBA00022840"/>
    </source>
</evidence>
<sequence>MKKEILRMENVITEGNDMTNLDNFNLHIFQGEIFGLIGINEHGKDRLVQLICKNIPIKFGRIYFFGHQVNSYHHREEIQNKVYLLGQSSRLVDNLTVTDNIFVLRKGFKKYCINKRVLANQLVFLLQDMEVNIDPRAFCMELTEYERCVVEVLKAIIQGTRLIIVDDISNVLSTKDLENFKNLLVKAAHKGHTILYFGSHHEEVFPFCNRAAFMKDGKVIKVFDKKDMKDENVIPYTISFEDKDKKIPEESSGAIYFHGITTQDLHDLTFSMRPGECVVLYDKSKKSQQDIISCLSGEKELEAGSIEINAEVIDKKNLRKKGKVNFGIIGGQAIETMLFYDMSYIDNLSFLLDFKTPRITLTENVKKSIQREYYKELGEEVYVTDIRTLDKKSLYNIIYYRIHLLNPKVVFIVQPFSNADMYVRRHIIHLIRTLKRKGIAVIILAVTISDSLFVADKLLLLEDGTVTQEYLPDAFGSIEISI</sequence>
<dbReference type="SUPFAM" id="SSF52540">
    <property type="entry name" value="P-loop containing nucleoside triphosphate hydrolases"/>
    <property type="match status" value="2"/>
</dbReference>
<evidence type="ECO:0000259" key="5">
    <source>
        <dbReference type="PROSITE" id="PS50893"/>
    </source>
</evidence>
<dbReference type="InterPro" id="IPR027417">
    <property type="entry name" value="P-loop_NTPase"/>
</dbReference>
<evidence type="ECO:0000313" key="6">
    <source>
        <dbReference type="EMBL" id="TCL54606.1"/>
    </source>
</evidence>
<feature type="domain" description="ABC transporter" evidence="5">
    <location>
        <begin position="6"/>
        <end position="241"/>
    </location>
</feature>
<evidence type="ECO:0000313" key="7">
    <source>
        <dbReference type="Proteomes" id="UP000295718"/>
    </source>
</evidence>
<reference evidence="6 7" key="1">
    <citation type="submission" date="2019-03" db="EMBL/GenBank/DDBJ databases">
        <title>Genomic Encyclopedia of Type Strains, Phase IV (KMG-IV): sequencing the most valuable type-strain genomes for metagenomic binning, comparative biology and taxonomic classification.</title>
        <authorList>
            <person name="Goeker M."/>
        </authorList>
    </citation>
    <scope>NUCLEOTIDE SEQUENCE [LARGE SCALE GENOMIC DNA]</scope>
    <source>
        <strain evidence="6 7">DSM 100556</strain>
    </source>
</reference>
<evidence type="ECO:0000256" key="3">
    <source>
        <dbReference type="ARBA" id="ARBA00022741"/>
    </source>
</evidence>
<organism evidence="6 7">
    <name type="scientific">Kineothrix alysoides</name>
    <dbReference type="NCBI Taxonomy" id="1469948"/>
    <lineage>
        <taxon>Bacteria</taxon>
        <taxon>Bacillati</taxon>
        <taxon>Bacillota</taxon>
        <taxon>Clostridia</taxon>
        <taxon>Lachnospirales</taxon>
        <taxon>Lachnospiraceae</taxon>
        <taxon>Kineothrix</taxon>
    </lineage>
</organism>